<comment type="similarity">
    <text evidence="1">Belongs to the 3-oxoacid CoA-transferase subunit B family.</text>
</comment>
<evidence type="ECO:0000256" key="1">
    <source>
        <dbReference type="ARBA" id="ARBA00007047"/>
    </source>
</evidence>
<dbReference type="InterPro" id="IPR012791">
    <property type="entry name" value="3-oxoacid_CoA-transf_B"/>
</dbReference>
<proteinExistence type="inferred from homology"/>
<keyword evidence="4" id="KW-1185">Reference proteome</keyword>
<dbReference type="SUPFAM" id="SSF100950">
    <property type="entry name" value="NagB/RpiA/CoA transferase-like"/>
    <property type="match status" value="1"/>
</dbReference>
<dbReference type="Gene3D" id="3.40.1080.10">
    <property type="entry name" value="Glutaconate Coenzyme A-transferase"/>
    <property type="match status" value="1"/>
</dbReference>
<dbReference type="RefSeq" id="WP_040375637.1">
    <property type="nucleotide sequence ID" value="NZ_CP068053.1"/>
</dbReference>
<evidence type="ECO:0000313" key="3">
    <source>
        <dbReference type="EMBL" id="QQT00268.1"/>
    </source>
</evidence>
<dbReference type="InterPro" id="IPR004164">
    <property type="entry name" value="CoA_transf_AS"/>
</dbReference>
<evidence type="ECO:0000313" key="4">
    <source>
        <dbReference type="Proteomes" id="UP000595254"/>
    </source>
</evidence>
<dbReference type="InterPro" id="IPR037171">
    <property type="entry name" value="NagB/RpiA_transferase-like"/>
</dbReference>
<dbReference type="InterPro" id="IPR004165">
    <property type="entry name" value="CoA_trans_fam_I"/>
</dbReference>
<dbReference type="PANTHER" id="PTHR13707">
    <property type="entry name" value="KETOACID-COENZYME A TRANSFERASE"/>
    <property type="match status" value="1"/>
</dbReference>
<reference evidence="3 4" key="1">
    <citation type="submission" date="2021-01" db="EMBL/GenBank/DDBJ databases">
        <title>FDA dAtabase for Regulatory Grade micrObial Sequences (FDA-ARGOS): Supporting development and validation of Infectious Disease Dx tests.</title>
        <authorList>
            <person name="Nelson B."/>
            <person name="Plummer A."/>
            <person name="Tallon L."/>
            <person name="Sadzewicz L."/>
            <person name="Zhao X."/>
            <person name="Boylan J."/>
            <person name="Ott S."/>
            <person name="Bowen H."/>
            <person name="Vavikolanu K."/>
            <person name="Mehta A."/>
            <person name="Aluvathingal J."/>
            <person name="Nadendla S."/>
            <person name="Myers T."/>
            <person name="Yan Y."/>
            <person name="Sichtig H."/>
        </authorList>
    </citation>
    <scope>NUCLEOTIDE SEQUENCE [LARGE SCALE GENOMIC DNA]</scope>
    <source>
        <strain evidence="3 4">FDAARGOS_1161</strain>
    </source>
</reference>
<dbReference type="Proteomes" id="UP000595254">
    <property type="component" value="Chromosome"/>
</dbReference>
<protein>
    <submittedName>
        <fullName evidence="3">3-oxoacid CoA-transferase subunit B</fullName>
    </submittedName>
</protein>
<dbReference type="PANTHER" id="PTHR13707:SF57">
    <property type="entry name" value="SUCCINYL-COA:3-KETOACID COENZYME A TRANSFERASE SUBUNIT B-RELATED"/>
    <property type="match status" value="1"/>
</dbReference>
<dbReference type="Pfam" id="PF01144">
    <property type="entry name" value="CoA_trans"/>
    <property type="match status" value="1"/>
</dbReference>
<dbReference type="PROSITE" id="PS01274">
    <property type="entry name" value="COA_TRANSF_2"/>
    <property type="match status" value="1"/>
</dbReference>
<organism evidence="3 4">
    <name type="scientific">Peribacillus psychrosaccharolyticus</name>
    <name type="common">Bacillus psychrosaccharolyticus</name>
    <dbReference type="NCBI Taxonomy" id="1407"/>
    <lineage>
        <taxon>Bacteria</taxon>
        <taxon>Bacillati</taxon>
        <taxon>Bacillota</taxon>
        <taxon>Bacilli</taxon>
        <taxon>Bacillales</taxon>
        <taxon>Bacillaceae</taxon>
        <taxon>Peribacillus</taxon>
    </lineage>
</organism>
<evidence type="ECO:0000256" key="2">
    <source>
        <dbReference type="ARBA" id="ARBA00022679"/>
    </source>
</evidence>
<dbReference type="KEGG" id="ppsr:I6J18_22300"/>
<accession>A0A974S0D7</accession>
<sequence length="226" mass="24058">MGLGTEIRDKMAKRAAEEIKDGMLVNLGIGIPSLVPNHLPEHHQVMFHSENGIIGIGSTPEAGEEDAHLCNAGGYPVTIRGGASYCDSAAAFGIIRSGLIDVTILGALQVSGEGDLANWIVPGKRVPGMGGAMELAARAKKVIVLMNHLEKSGAPKLVKECSLPLTARKCVHTVITEQAVFTVTAEGLLLTDLFAPYTLIDIRENTDASFTISENLRYIRKEQGEG</sequence>
<dbReference type="EMBL" id="CP068053">
    <property type="protein sequence ID" value="QQT00268.1"/>
    <property type="molecule type" value="Genomic_DNA"/>
</dbReference>
<gene>
    <name evidence="3" type="ORF">I6J18_22300</name>
</gene>
<name>A0A974S0D7_PERPY</name>
<dbReference type="SMART" id="SM00882">
    <property type="entry name" value="CoA_trans"/>
    <property type="match status" value="1"/>
</dbReference>
<keyword evidence="2" id="KW-0808">Transferase</keyword>
<dbReference type="NCBIfam" id="TIGR02428">
    <property type="entry name" value="pcaJ_scoB_fam"/>
    <property type="match status" value="1"/>
</dbReference>
<dbReference type="GO" id="GO:0008410">
    <property type="term" value="F:CoA-transferase activity"/>
    <property type="evidence" value="ECO:0007669"/>
    <property type="project" value="InterPro"/>
</dbReference>
<dbReference type="AlphaFoldDB" id="A0A974S0D7"/>